<keyword evidence="3" id="KW-1185">Reference proteome</keyword>
<dbReference type="InterPro" id="IPR029068">
    <property type="entry name" value="Glyas_Bleomycin-R_OHBP_Dase"/>
</dbReference>
<evidence type="ECO:0000313" key="3">
    <source>
        <dbReference type="Proteomes" id="UP000315673"/>
    </source>
</evidence>
<sequence>MMLTAEPQLFVSDIAASCAWFAAIGFAATFVHGDPPFYAQVARDGARLNLRHVDGPVFDAAFRTREADALAATIASEHVAALHAEFAAADVAFHQELRTESWGAETFMLADPDGNLILFAG</sequence>
<organism evidence="2 3">
    <name type="scientific">Sphingomonas panacisoli</name>
    <dbReference type="NCBI Taxonomy" id="1813879"/>
    <lineage>
        <taxon>Bacteria</taxon>
        <taxon>Pseudomonadati</taxon>
        <taxon>Pseudomonadota</taxon>
        <taxon>Alphaproteobacteria</taxon>
        <taxon>Sphingomonadales</taxon>
        <taxon>Sphingomonadaceae</taxon>
        <taxon>Sphingomonas</taxon>
    </lineage>
</organism>
<protein>
    <submittedName>
        <fullName evidence="2">VOC family protein</fullName>
    </submittedName>
</protein>
<dbReference type="InterPro" id="IPR004360">
    <property type="entry name" value="Glyas_Fos-R_dOase_dom"/>
</dbReference>
<name>A0A5B8LL06_9SPHN</name>
<dbReference type="AlphaFoldDB" id="A0A5B8LL06"/>
<evidence type="ECO:0000313" key="2">
    <source>
        <dbReference type="EMBL" id="QDZ08813.1"/>
    </source>
</evidence>
<feature type="domain" description="Glyoxalase/fosfomycin resistance/dioxygenase" evidence="1">
    <location>
        <begin position="8"/>
        <end position="118"/>
    </location>
</feature>
<dbReference type="SUPFAM" id="SSF54593">
    <property type="entry name" value="Glyoxalase/Bleomycin resistance protein/Dihydroxybiphenyl dioxygenase"/>
    <property type="match status" value="1"/>
</dbReference>
<dbReference type="EMBL" id="CP042306">
    <property type="protein sequence ID" value="QDZ08813.1"/>
    <property type="molecule type" value="Genomic_DNA"/>
</dbReference>
<reference evidence="2 3" key="1">
    <citation type="submission" date="2019-07" db="EMBL/GenBank/DDBJ databases">
        <title>Full genome sequence of Sphingomonas sp. 4R-6-7(HKS19).</title>
        <authorList>
            <person name="Im W.-T."/>
        </authorList>
    </citation>
    <scope>NUCLEOTIDE SEQUENCE [LARGE SCALE GENOMIC DNA]</scope>
    <source>
        <strain evidence="2 3">HKS19</strain>
    </source>
</reference>
<dbReference type="Proteomes" id="UP000315673">
    <property type="component" value="Chromosome"/>
</dbReference>
<dbReference type="OrthoDB" id="9791602at2"/>
<gene>
    <name evidence="2" type="ORF">FPZ24_16175</name>
</gene>
<dbReference type="Pfam" id="PF00903">
    <property type="entry name" value="Glyoxalase"/>
    <property type="match status" value="1"/>
</dbReference>
<dbReference type="Gene3D" id="3.10.180.10">
    <property type="entry name" value="2,3-Dihydroxybiphenyl 1,2-Dioxygenase, domain 1"/>
    <property type="match status" value="1"/>
</dbReference>
<accession>A0A5B8LL06</accession>
<dbReference type="KEGG" id="spai:FPZ24_16175"/>
<proteinExistence type="predicted"/>
<evidence type="ECO:0000259" key="1">
    <source>
        <dbReference type="Pfam" id="PF00903"/>
    </source>
</evidence>